<proteinExistence type="predicted"/>
<evidence type="ECO:0000256" key="2">
    <source>
        <dbReference type="SAM" id="Phobius"/>
    </source>
</evidence>
<feature type="transmembrane region" description="Helical" evidence="2">
    <location>
        <begin position="210"/>
        <end position="236"/>
    </location>
</feature>
<dbReference type="EMBL" id="CP001719">
    <property type="protein sequence ID" value="ADC47405.1"/>
    <property type="molecule type" value="Genomic_DNA"/>
</dbReference>
<sequence>MAQIKCPDCGKEQEDTNKFCKNCGANLSNVKAEEVKLDLDAAPTEEKIDLNTAPTEEKLDTDASEVKETPKAPVENKKICSKCGHELNNEKFCPRCGQSTASIVPYEAKTESQGENNDKTCPSCGTKVTTEKFCPNCGSKIEEKKPVQTQNAPQKYCRNCGNPIDPKAEICPKCGVRQLTVVKKEPLFSLILSLIFPGLGQFYNNQTHKGIFLIIGAIVSIVLTIFVIGVLLYMLVWLYGMYDAYSTTIALNNGEYVEDKLF</sequence>
<dbReference type="HOGENOM" id="CLU_1060128_0_0_2"/>
<organism evidence="4 5">
    <name type="scientific">Methanobrevibacter ruminantium (strain ATCC 35063 / DSM 1093 / JCM 13430 / OCM 146 / M1)</name>
    <name type="common">Methanobacterium ruminantium</name>
    <dbReference type="NCBI Taxonomy" id="634498"/>
    <lineage>
        <taxon>Archaea</taxon>
        <taxon>Methanobacteriati</taxon>
        <taxon>Methanobacteriota</taxon>
        <taxon>Methanomada group</taxon>
        <taxon>Methanobacteria</taxon>
        <taxon>Methanobacteriales</taxon>
        <taxon>Methanobacteriaceae</taxon>
        <taxon>Methanobrevibacter</taxon>
    </lineage>
</organism>
<dbReference type="RefSeq" id="WP_012956354.1">
    <property type="nucleotide sequence ID" value="NC_013790.1"/>
</dbReference>
<keyword evidence="5" id="KW-1185">Reference proteome</keyword>
<gene>
    <name evidence="4" type="ordered locus">mru_1555</name>
</gene>
<protein>
    <recommendedName>
        <fullName evidence="3">DZANK-type domain-containing protein</fullName>
    </recommendedName>
</protein>
<dbReference type="InterPro" id="IPR025874">
    <property type="entry name" value="DZR"/>
</dbReference>
<dbReference type="Pfam" id="PF12773">
    <property type="entry name" value="DZR"/>
    <property type="match status" value="2"/>
</dbReference>
<dbReference type="GeneID" id="8771208"/>
<dbReference type="STRING" id="634498.mru_1555"/>
<feature type="domain" description="DZANK-type" evidence="3">
    <location>
        <begin position="121"/>
        <end position="175"/>
    </location>
</feature>
<keyword evidence="2" id="KW-1133">Transmembrane helix</keyword>
<evidence type="ECO:0000313" key="5">
    <source>
        <dbReference type="Proteomes" id="UP000008680"/>
    </source>
</evidence>
<dbReference type="OrthoDB" id="76294at2157"/>
<dbReference type="eggNOG" id="arCOG07910">
    <property type="taxonomic scope" value="Archaea"/>
</dbReference>
<reference evidence="4 5" key="1">
    <citation type="journal article" date="2010" name="PLoS ONE">
        <title>The genome sequence of the rumen methanogen Methanobrevibacter ruminantium reveals new possibilities for controlling ruminant methane emissions.</title>
        <authorList>
            <person name="Leahy S.C."/>
            <person name="Kelly W.J."/>
            <person name="Altermann E."/>
            <person name="Ronimus R.S."/>
            <person name="Yeoman C.J."/>
            <person name="Pacheco D.M."/>
            <person name="Li D."/>
            <person name="Kong Z."/>
            <person name="McTavish S."/>
            <person name="Sang C."/>
            <person name="Lambie S.C."/>
            <person name="Janssen P.H."/>
            <person name="Dey D."/>
            <person name="Attwood G.T."/>
        </authorList>
    </citation>
    <scope>NUCLEOTIDE SEQUENCE [LARGE SCALE GENOMIC DNA]</scope>
    <source>
        <strain evidence="5">ATCC 35063 / DSM 1093 / JCM 13430 / OCM 146 / M1</strain>
    </source>
</reference>
<dbReference type="eggNOG" id="arCOG01917">
    <property type="taxonomic scope" value="Archaea"/>
</dbReference>
<evidence type="ECO:0000256" key="1">
    <source>
        <dbReference type="SAM" id="MobiDB-lite"/>
    </source>
</evidence>
<keyword evidence="2" id="KW-0472">Membrane</keyword>
<dbReference type="eggNOG" id="arCOG03293">
    <property type="taxonomic scope" value="Archaea"/>
</dbReference>
<evidence type="ECO:0000259" key="3">
    <source>
        <dbReference type="Pfam" id="PF12773"/>
    </source>
</evidence>
<dbReference type="AlphaFoldDB" id="D3E4E4"/>
<dbReference type="KEGG" id="mru:mru_1555"/>
<feature type="region of interest" description="Disordered" evidence="1">
    <location>
        <begin position="46"/>
        <end position="70"/>
    </location>
</feature>
<name>D3E4E4_METRM</name>
<dbReference type="Proteomes" id="UP000008680">
    <property type="component" value="Chromosome"/>
</dbReference>
<dbReference type="PATRIC" id="fig|634498.28.peg.1557"/>
<feature type="domain" description="DZANK-type" evidence="3">
    <location>
        <begin position="6"/>
        <end position="97"/>
    </location>
</feature>
<accession>D3E4E4</accession>
<keyword evidence="2" id="KW-0812">Transmembrane</keyword>
<evidence type="ECO:0000313" key="4">
    <source>
        <dbReference type="EMBL" id="ADC47405.1"/>
    </source>
</evidence>